<dbReference type="KEGG" id="azc:AZC_3573"/>
<dbReference type="HOGENOM" id="CLU_1060277_0_0_5"/>
<proteinExistence type="predicted"/>
<name>A8IF42_AZOC5</name>
<feature type="region of interest" description="Disordered" evidence="1">
    <location>
        <begin position="129"/>
        <end position="162"/>
    </location>
</feature>
<keyword evidence="3" id="KW-1185">Reference proteome</keyword>
<organism evidence="2 3">
    <name type="scientific">Azorhizobium caulinodans (strain ATCC 43989 / DSM 5975 / JCM 20966 / LMG 6465 / NBRC 14845 / NCIMB 13405 / ORS 571)</name>
    <dbReference type="NCBI Taxonomy" id="438753"/>
    <lineage>
        <taxon>Bacteria</taxon>
        <taxon>Pseudomonadati</taxon>
        <taxon>Pseudomonadota</taxon>
        <taxon>Alphaproteobacteria</taxon>
        <taxon>Hyphomicrobiales</taxon>
        <taxon>Xanthobacteraceae</taxon>
        <taxon>Azorhizobium</taxon>
    </lineage>
</organism>
<reference evidence="2 3" key="6">
    <citation type="journal article" date="2011" name="Appl. Environ. Microbiol.">
        <title>Involvement of the azorhizobial chromosome partition gene (parA) in the onset of bacteroid differentiation during Sesbania rostrata stem nodule development.</title>
        <authorList>
            <person name="Liu CT."/>
            <person name="Lee KB."/>
            <person name="Wang YS."/>
            <person name="Peng MH."/>
            <person name="Lee KT."/>
            <person name="Suzuki S."/>
            <person name="Suzuki T."/>
            <person name="Oyaizu H."/>
        </authorList>
    </citation>
    <scope>NUCLEOTIDE SEQUENCE [LARGE SCALE GENOMIC DNA]</scope>
    <source>
        <strain evidence="3">ATCC 43989 / DSM 5975 / JCM 20966 / LMG 6465 / NBRC 14845 / NCIMB 13405 / ORS 571</strain>
    </source>
</reference>
<protein>
    <submittedName>
        <fullName evidence="2">Uncharacterized protein</fullName>
    </submittedName>
</protein>
<sequence>MLDNVDAAETSNNGNAGFDPGTNHNFLSDCAATILERYARAKSATKSSLEDLRVVGERLNEAKEVLVGQKGAFGQWCEAQNFPFDKTWRARLMKLAANWSAIMEAVEALPEDKRKWSVDGVLAIWQAAERAKNEPEGDNAGEGAGEGGEKPQRQRKETEAERLRRQLAEALAEIERLRGEVEALKGVGSKAKTEEPKAKAKADPKAEAKVDAATKARARKVWGLYTKGATEGEKAAAKARLDEMAAKSGLPFDAFVAACGLA</sequence>
<evidence type="ECO:0000313" key="2">
    <source>
        <dbReference type="EMBL" id="BAF89571.1"/>
    </source>
</evidence>
<feature type="compositionally biased region" description="Basic and acidic residues" evidence="1">
    <location>
        <begin position="191"/>
        <end position="213"/>
    </location>
</feature>
<dbReference type="RefSeq" id="WP_012172096.1">
    <property type="nucleotide sequence ID" value="NC_009937.1"/>
</dbReference>
<reference evidence="2 3" key="1">
    <citation type="journal article" date="2007" name="Appl. Environ. Microbiol.">
        <title>Rhizobial factors required for stem nodule maturation and maintenance in Sesbania rostrata-Azorhizobium caulinodans ORS571 symbiosis.</title>
        <authorList>
            <person name="Suzuki S."/>
            <person name="Aono T."/>
            <person name="Lee KB."/>
            <person name="Suzuki T."/>
            <person name="Liu CT."/>
            <person name="Miwa H."/>
            <person name="Wakao S."/>
            <person name="Iki T."/>
            <person name="Oyaizu H."/>
        </authorList>
    </citation>
    <scope>NUCLEOTIDE SEQUENCE [LARGE SCALE GENOMIC DNA]</scope>
    <source>
        <strain evidence="3">ATCC 43989 / DSM 5975 / JCM 20966 / LMG 6465 / NBRC 14845 / NCIMB 13405 / ORS 571</strain>
    </source>
</reference>
<reference evidence="2 3" key="4">
    <citation type="journal article" date="2009" name="Appl. Environ. Microbiol.">
        <title>Comparative genome-wide transcriptional profiling of Azorhizobium caulinodans ORS571 grown under free-living and symbiotic conditions.</title>
        <authorList>
            <person name="Tsukada S."/>
            <person name="Aono T."/>
            <person name="Akiba N."/>
            <person name="Lee KB."/>
            <person name="Liu CT."/>
            <person name="Toyazaki H."/>
            <person name="Oyaizu H."/>
        </authorList>
    </citation>
    <scope>NUCLEOTIDE SEQUENCE [LARGE SCALE GENOMIC DNA]</scope>
    <source>
        <strain evidence="3">ATCC 43989 / DSM 5975 / JCM 20966 / LMG 6465 / NBRC 14845 / NCIMB 13405 / ORS 571</strain>
    </source>
</reference>
<dbReference type="EMBL" id="AP009384">
    <property type="protein sequence ID" value="BAF89571.1"/>
    <property type="molecule type" value="Genomic_DNA"/>
</dbReference>
<dbReference type="AlphaFoldDB" id="A8IF42"/>
<dbReference type="Proteomes" id="UP000000270">
    <property type="component" value="Chromosome"/>
</dbReference>
<evidence type="ECO:0000313" key="3">
    <source>
        <dbReference type="Proteomes" id="UP000000270"/>
    </source>
</evidence>
<feature type="compositionally biased region" description="Basic and acidic residues" evidence="1">
    <location>
        <begin position="147"/>
        <end position="162"/>
    </location>
</feature>
<feature type="region of interest" description="Disordered" evidence="1">
    <location>
        <begin position="188"/>
        <end position="213"/>
    </location>
</feature>
<reference evidence="2 3" key="3">
    <citation type="journal article" date="2008" name="BMC Genomics">
        <title>The genome of the versatile nitrogen fixer Azorhizobium caulinodans ORS571.</title>
        <authorList>
            <person name="Lee KB."/>
            <person name="Backer P.D."/>
            <person name="Aono T."/>
            <person name="Liu CT."/>
            <person name="Suzuki S."/>
            <person name="Suzuki T."/>
            <person name="Kaneko T."/>
            <person name="Yamada M."/>
            <person name="Tabata S."/>
            <person name="Kupfer D.M."/>
            <person name="Najar F.Z."/>
            <person name="Wiley G.B."/>
            <person name="Roe B."/>
            <person name="Binnewies T.T."/>
            <person name="Ussery D.W."/>
            <person name="D'Haeze W."/>
            <person name="Herder J.D."/>
            <person name="Gevers D."/>
            <person name="Vereecke D."/>
            <person name="Holsters M."/>
            <person name="Oyaizu H."/>
        </authorList>
    </citation>
    <scope>NUCLEOTIDE SEQUENCE [LARGE SCALE GENOMIC DNA]</scope>
    <source>
        <strain evidence="3">ATCC 43989 / DSM 5975 / JCM 20966 / LMG 6465 / NBRC 14845 / NCIMB 13405 / ORS 571</strain>
    </source>
</reference>
<reference evidence="3" key="2">
    <citation type="submission" date="2007-04" db="EMBL/GenBank/DDBJ databases">
        <title>Complete genome sequence of the nitrogen-fixing bacterium Azorhizobium caulinodans ORS571.</title>
        <authorList>
            <person name="Lee K.B."/>
            <person name="Backer P.D."/>
            <person name="Aono T."/>
            <person name="Liu C.T."/>
            <person name="Suzuki S."/>
            <person name="Suzuki T."/>
            <person name="Kaneko T."/>
            <person name="Yamada M."/>
            <person name="Tabata S."/>
            <person name="Kupfer D.M."/>
            <person name="Najar F.Z."/>
            <person name="Wiley G.B."/>
            <person name="Roe B."/>
            <person name="Binnewies T."/>
            <person name="Ussery D."/>
            <person name="Vereecke D."/>
            <person name="Gevers D."/>
            <person name="Holsters M."/>
            <person name="Oyaizu H."/>
        </authorList>
    </citation>
    <scope>NUCLEOTIDE SEQUENCE [LARGE SCALE GENOMIC DNA]</scope>
    <source>
        <strain evidence="3">ATCC 43989 / DSM 5975 / JCM 20966 / LMG 6465 / NBRC 14845 / NCIMB 13405 / ORS 571</strain>
    </source>
</reference>
<accession>A8IF42</accession>
<evidence type="ECO:0000256" key="1">
    <source>
        <dbReference type="SAM" id="MobiDB-lite"/>
    </source>
</evidence>
<reference evidence="2 3" key="5">
    <citation type="journal article" date="2010" name="Appl. Environ. Microbiol.">
        <title>phrR-like gene praR of Azorhizobium caulinodans ORS571 is essential for symbiosis with Sesbania rostrata and is involved in expression of reb genes.</title>
        <authorList>
            <person name="Akiba N."/>
            <person name="Aono T."/>
            <person name="Toyazaki H."/>
            <person name="Sato S."/>
            <person name="Oyaizu H."/>
        </authorList>
    </citation>
    <scope>NUCLEOTIDE SEQUENCE [LARGE SCALE GENOMIC DNA]</scope>
    <source>
        <strain evidence="3">ATCC 43989 / DSM 5975 / JCM 20966 / LMG 6465 / NBRC 14845 / NCIMB 13405 / ORS 571</strain>
    </source>
</reference>
<gene>
    <name evidence="2" type="ordered locus">AZC_3573</name>
</gene>